<keyword evidence="3" id="KW-1185">Reference proteome</keyword>
<reference evidence="2" key="2">
    <citation type="submission" date="2020-05" db="UniProtKB">
        <authorList>
            <consortium name="EnsemblMetazoa"/>
        </authorList>
    </citation>
    <scope>IDENTIFICATION</scope>
    <source>
        <strain evidence="2">IAEA</strain>
    </source>
</reference>
<evidence type="ECO:0000256" key="1">
    <source>
        <dbReference type="SAM" id="Phobius"/>
    </source>
</evidence>
<proteinExistence type="predicted"/>
<dbReference type="VEuPathDB" id="VectorBase:GPAI015241"/>
<sequence>MLEKCSRTLRTSRVKDINSRRVKYDSQTTGAQAVEPPLEELGIGCRMLLQQHLTTRRNTVRRHTFAFVFMKLLILPMISLTVDLSLQMLLCCGECNEKAATRHITRIQRFTAKQRKVSRQTIFLYHDRILLLITLVKDMKKKPLSLNTFALR</sequence>
<dbReference type="EnsemblMetazoa" id="GPAI015241-RA">
    <property type="protein sequence ID" value="GPAI015241-PA"/>
    <property type="gene ID" value="GPAI015241"/>
</dbReference>
<organism evidence="2 3">
    <name type="scientific">Glossina pallidipes</name>
    <name type="common">Tsetse fly</name>
    <dbReference type="NCBI Taxonomy" id="7398"/>
    <lineage>
        <taxon>Eukaryota</taxon>
        <taxon>Metazoa</taxon>
        <taxon>Ecdysozoa</taxon>
        <taxon>Arthropoda</taxon>
        <taxon>Hexapoda</taxon>
        <taxon>Insecta</taxon>
        <taxon>Pterygota</taxon>
        <taxon>Neoptera</taxon>
        <taxon>Endopterygota</taxon>
        <taxon>Diptera</taxon>
        <taxon>Brachycera</taxon>
        <taxon>Muscomorpha</taxon>
        <taxon>Hippoboscoidea</taxon>
        <taxon>Glossinidae</taxon>
        <taxon>Glossina</taxon>
    </lineage>
</organism>
<dbReference type="AlphaFoldDB" id="A0A1A9ZI14"/>
<accession>A0A1A9ZI14</accession>
<keyword evidence="1" id="KW-0812">Transmembrane</keyword>
<keyword evidence="1" id="KW-1133">Transmembrane helix</keyword>
<name>A0A1A9ZI14_GLOPL</name>
<protein>
    <submittedName>
        <fullName evidence="2">Uncharacterized protein</fullName>
    </submittedName>
</protein>
<feature type="transmembrane region" description="Helical" evidence="1">
    <location>
        <begin position="65"/>
        <end position="90"/>
    </location>
</feature>
<keyword evidence="1" id="KW-0472">Membrane</keyword>
<reference evidence="3" key="1">
    <citation type="submission" date="2014-03" db="EMBL/GenBank/DDBJ databases">
        <authorList>
            <person name="Aksoy S."/>
            <person name="Warren W."/>
            <person name="Wilson R.K."/>
        </authorList>
    </citation>
    <scope>NUCLEOTIDE SEQUENCE [LARGE SCALE GENOMIC DNA]</scope>
    <source>
        <strain evidence="3">IAEA</strain>
    </source>
</reference>
<dbReference type="Proteomes" id="UP000092445">
    <property type="component" value="Unassembled WGS sequence"/>
</dbReference>
<evidence type="ECO:0000313" key="3">
    <source>
        <dbReference type="Proteomes" id="UP000092445"/>
    </source>
</evidence>
<evidence type="ECO:0000313" key="2">
    <source>
        <dbReference type="EnsemblMetazoa" id="GPAI015241-PA"/>
    </source>
</evidence>